<keyword evidence="3" id="KW-0238">DNA-binding</keyword>
<feature type="domain" description="Sugar-binding" evidence="5">
    <location>
        <begin position="59"/>
        <end position="318"/>
    </location>
</feature>
<dbReference type="Gene3D" id="1.10.10.60">
    <property type="entry name" value="Homeodomain-like"/>
    <property type="match status" value="1"/>
</dbReference>
<name>A0A1C0A5G7_9FIRM</name>
<dbReference type="PANTHER" id="PTHR34294:SF1">
    <property type="entry name" value="TRANSCRIPTIONAL REGULATOR LSRR"/>
    <property type="match status" value="1"/>
</dbReference>
<keyword evidence="7" id="KW-1185">Reference proteome</keyword>
<comment type="similarity">
    <text evidence="1">Belongs to the SorC transcriptional regulatory family.</text>
</comment>
<dbReference type="SUPFAM" id="SSF100950">
    <property type="entry name" value="NagB/RpiA/CoA transferase-like"/>
    <property type="match status" value="1"/>
</dbReference>
<keyword evidence="4" id="KW-0804">Transcription</keyword>
<dbReference type="Proteomes" id="UP000093514">
    <property type="component" value="Unassembled WGS sequence"/>
</dbReference>
<dbReference type="GO" id="GO:0030246">
    <property type="term" value="F:carbohydrate binding"/>
    <property type="evidence" value="ECO:0007669"/>
    <property type="project" value="InterPro"/>
</dbReference>
<protein>
    <submittedName>
        <fullName evidence="6">Cro/Cl family transcriptional regulator</fullName>
    </submittedName>
</protein>
<sequence>MSKDNESRILTKVARMYYIDEMNQSQIAKKLGVHRTTISRMLKKAREEEIVKIEIDNDYNEYIELERKLEENFNLKEVCVVPSSSKQTEEVKKRNLGLAGVDLLKRIIKDGNIMGFAWGTTLAALAEELLAHKEECKSADLTIIPLVGGPGDMNNKYDVNTIISKVATTFNATERHLYVPAITSEKSTKEALIKDANIREVLEFWDKVDIAVVGIGTPIKSSNMIWTGYFGNEDIEYLTEKNAVGDICSRYYDIDGNIIDSYISDRTIAIELEKLQDINYSIAVAESVDKVPSILGALRGGFINVLITNEITARKLINYKL</sequence>
<dbReference type="InterPro" id="IPR013324">
    <property type="entry name" value="RNA_pol_sigma_r3/r4-like"/>
</dbReference>
<dbReference type="OrthoDB" id="58802at2"/>
<organism evidence="6 7">
    <name type="scientific">Orenia metallireducens</name>
    <dbReference type="NCBI Taxonomy" id="1413210"/>
    <lineage>
        <taxon>Bacteria</taxon>
        <taxon>Bacillati</taxon>
        <taxon>Bacillota</taxon>
        <taxon>Clostridia</taxon>
        <taxon>Halanaerobiales</taxon>
        <taxon>Halobacteroidaceae</taxon>
        <taxon>Orenia</taxon>
    </lineage>
</organism>
<dbReference type="GO" id="GO:0003677">
    <property type="term" value="F:DNA binding"/>
    <property type="evidence" value="ECO:0007669"/>
    <property type="project" value="UniProtKB-KW"/>
</dbReference>
<accession>A0A1C0A5G7</accession>
<dbReference type="InterPro" id="IPR007324">
    <property type="entry name" value="Sugar-bd_dom_put"/>
</dbReference>
<evidence type="ECO:0000256" key="1">
    <source>
        <dbReference type="ARBA" id="ARBA00010466"/>
    </source>
</evidence>
<comment type="caution">
    <text evidence="6">The sequence shown here is derived from an EMBL/GenBank/DDBJ whole genome shotgun (WGS) entry which is preliminary data.</text>
</comment>
<dbReference type="PANTHER" id="PTHR34294">
    <property type="entry name" value="TRANSCRIPTIONAL REGULATOR-RELATED"/>
    <property type="match status" value="1"/>
</dbReference>
<dbReference type="AlphaFoldDB" id="A0A1C0A5G7"/>
<evidence type="ECO:0000256" key="4">
    <source>
        <dbReference type="ARBA" id="ARBA00023163"/>
    </source>
</evidence>
<dbReference type="EMBL" id="LWDV01000010">
    <property type="protein sequence ID" value="OCL25387.1"/>
    <property type="molecule type" value="Genomic_DNA"/>
</dbReference>
<proteinExistence type="inferred from homology"/>
<evidence type="ECO:0000256" key="3">
    <source>
        <dbReference type="ARBA" id="ARBA00023125"/>
    </source>
</evidence>
<dbReference type="InterPro" id="IPR037171">
    <property type="entry name" value="NagB/RpiA_transferase-like"/>
</dbReference>
<dbReference type="InterPro" id="IPR051054">
    <property type="entry name" value="SorC_transcr_regulators"/>
</dbReference>
<dbReference type="SUPFAM" id="SSF88659">
    <property type="entry name" value="Sigma3 and sigma4 domains of RNA polymerase sigma factors"/>
    <property type="match status" value="1"/>
</dbReference>
<reference evidence="7" key="1">
    <citation type="submission" date="2016-07" db="EMBL/GenBank/DDBJ databases">
        <authorList>
            <person name="Florea S."/>
            <person name="Webb J.S."/>
            <person name="Jaromczyk J."/>
            <person name="Schardl C.L."/>
        </authorList>
    </citation>
    <scope>NUCLEOTIDE SEQUENCE [LARGE SCALE GENOMIC DNA]</scope>
    <source>
        <strain evidence="7">Z6</strain>
    </source>
</reference>
<reference evidence="6 7" key="2">
    <citation type="submission" date="2016-08" db="EMBL/GenBank/DDBJ databases">
        <title>Orenia metallireducens sp. nov. strain Z6, a Novel Metal-reducing Firmicute from the Deep Subsurface.</title>
        <authorList>
            <person name="Maxim B.I."/>
            <person name="Kenneth K."/>
            <person name="Flynn T.M."/>
            <person name="Oloughlin E.J."/>
            <person name="Locke R.A."/>
            <person name="Weber J.R."/>
            <person name="Egan S.M."/>
            <person name="Mackie R.I."/>
            <person name="Cann I.K."/>
        </authorList>
    </citation>
    <scope>NUCLEOTIDE SEQUENCE [LARGE SCALE GENOMIC DNA]</scope>
    <source>
        <strain evidence="6 7">Z6</strain>
    </source>
</reference>
<evidence type="ECO:0000313" key="6">
    <source>
        <dbReference type="EMBL" id="OCL25387.1"/>
    </source>
</evidence>
<dbReference type="Pfam" id="PF04198">
    <property type="entry name" value="Sugar-bind"/>
    <property type="match status" value="1"/>
</dbReference>
<dbReference type="RefSeq" id="WP_068719299.1">
    <property type="nucleotide sequence ID" value="NZ_LWDV01000010.1"/>
</dbReference>
<evidence type="ECO:0000259" key="5">
    <source>
        <dbReference type="Pfam" id="PF04198"/>
    </source>
</evidence>
<dbReference type="Gene3D" id="3.40.50.1360">
    <property type="match status" value="1"/>
</dbReference>
<gene>
    <name evidence="6" type="ORF">U472_13630</name>
</gene>
<evidence type="ECO:0000313" key="7">
    <source>
        <dbReference type="Proteomes" id="UP000093514"/>
    </source>
</evidence>
<keyword evidence="2" id="KW-0805">Transcription regulation</keyword>
<evidence type="ECO:0000256" key="2">
    <source>
        <dbReference type="ARBA" id="ARBA00023015"/>
    </source>
</evidence>